<keyword evidence="2" id="KW-0238">DNA-binding</keyword>
<evidence type="ECO:0000256" key="3">
    <source>
        <dbReference type="ARBA" id="ARBA00023163"/>
    </source>
</evidence>
<feature type="domain" description="HTH marR-type" evidence="4">
    <location>
        <begin position="1"/>
        <end position="137"/>
    </location>
</feature>
<accession>A0A941E3G1</accession>
<proteinExistence type="predicted"/>
<dbReference type="EMBL" id="JAGSPJ010000004">
    <property type="protein sequence ID" value="MBR7800382.1"/>
    <property type="molecule type" value="Genomic_DNA"/>
</dbReference>
<dbReference type="SUPFAM" id="SSF46785">
    <property type="entry name" value="Winged helix' DNA-binding domain"/>
    <property type="match status" value="1"/>
</dbReference>
<keyword evidence="3" id="KW-0804">Transcription</keyword>
<gene>
    <name evidence="5" type="ORF">KDM90_10295</name>
</gene>
<reference evidence="5" key="1">
    <citation type="submission" date="2021-04" db="EMBL/GenBank/DDBJ databases">
        <title>novel species isolated from subtropical streams in China.</title>
        <authorList>
            <person name="Lu H."/>
        </authorList>
    </citation>
    <scope>NUCLEOTIDE SEQUENCE</scope>
    <source>
        <strain evidence="5">FT137W</strain>
    </source>
</reference>
<name>A0A941E3G1_9BURK</name>
<evidence type="ECO:0000259" key="4">
    <source>
        <dbReference type="PROSITE" id="PS50995"/>
    </source>
</evidence>
<dbReference type="PROSITE" id="PS50995">
    <property type="entry name" value="HTH_MARR_2"/>
    <property type="match status" value="1"/>
</dbReference>
<dbReference type="AlphaFoldDB" id="A0A941E3G1"/>
<dbReference type="Proteomes" id="UP000678545">
    <property type="component" value="Unassembled WGS sequence"/>
</dbReference>
<evidence type="ECO:0000256" key="2">
    <source>
        <dbReference type="ARBA" id="ARBA00023125"/>
    </source>
</evidence>
<sequence length="163" mass="17712">MPALDSPGGLVREVSRLFVRSQRAQTACVDGASNVQCHVLTELLRVDGITQQALAERLSLDKAWISRAVEALVSDGVVSKLPHEQDKRSVRLSLTAFGRIRAEKLEAALNAHAAQVFDQIPPQKHAQLQESLAILIEALQPQIAQALSPSVSDQTNTEMPCET</sequence>
<organism evidence="5 6">
    <name type="scientific">Undibacterium fentianense</name>
    <dbReference type="NCBI Taxonomy" id="2828728"/>
    <lineage>
        <taxon>Bacteria</taxon>
        <taxon>Pseudomonadati</taxon>
        <taxon>Pseudomonadota</taxon>
        <taxon>Betaproteobacteria</taxon>
        <taxon>Burkholderiales</taxon>
        <taxon>Oxalobacteraceae</taxon>
        <taxon>Undibacterium</taxon>
    </lineage>
</organism>
<evidence type="ECO:0000256" key="1">
    <source>
        <dbReference type="ARBA" id="ARBA00023015"/>
    </source>
</evidence>
<dbReference type="PANTHER" id="PTHR42756">
    <property type="entry name" value="TRANSCRIPTIONAL REGULATOR, MARR"/>
    <property type="match status" value="1"/>
</dbReference>
<dbReference type="RefSeq" id="WP_212675521.1">
    <property type="nucleotide sequence ID" value="NZ_JAGSPJ010000004.1"/>
</dbReference>
<dbReference type="Pfam" id="PF01047">
    <property type="entry name" value="MarR"/>
    <property type="match status" value="1"/>
</dbReference>
<dbReference type="PRINTS" id="PR00598">
    <property type="entry name" value="HTHMARR"/>
</dbReference>
<protein>
    <submittedName>
        <fullName evidence="5">Winged helix-turn-helix transcriptional regulator</fullName>
    </submittedName>
</protein>
<keyword evidence="6" id="KW-1185">Reference proteome</keyword>
<dbReference type="SMART" id="SM00347">
    <property type="entry name" value="HTH_MARR"/>
    <property type="match status" value="1"/>
</dbReference>
<keyword evidence="1" id="KW-0805">Transcription regulation</keyword>
<dbReference type="InterPro" id="IPR000835">
    <property type="entry name" value="HTH_MarR-typ"/>
</dbReference>
<dbReference type="InterPro" id="IPR036390">
    <property type="entry name" value="WH_DNA-bd_sf"/>
</dbReference>
<comment type="caution">
    <text evidence="5">The sequence shown here is derived from an EMBL/GenBank/DDBJ whole genome shotgun (WGS) entry which is preliminary data.</text>
</comment>
<dbReference type="GO" id="GO:0003677">
    <property type="term" value="F:DNA binding"/>
    <property type="evidence" value="ECO:0007669"/>
    <property type="project" value="UniProtKB-KW"/>
</dbReference>
<evidence type="ECO:0000313" key="5">
    <source>
        <dbReference type="EMBL" id="MBR7800382.1"/>
    </source>
</evidence>
<dbReference type="InterPro" id="IPR036388">
    <property type="entry name" value="WH-like_DNA-bd_sf"/>
</dbReference>
<evidence type="ECO:0000313" key="6">
    <source>
        <dbReference type="Proteomes" id="UP000678545"/>
    </source>
</evidence>
<dbReference type="PANTHER" id="PTHR42756:SF1">
    <property type="entry name" value="TRANSCRIPTIONAL REPRESSOR OF EMRAB OPERON"/>
    <property type="match status" value="1"/>
</dbReference>
<dbReference type="GO" id="GO:0003700">
    <property type="term" value="F:DNA-binding transcription factor activity"/>
    <property type="evidence" value="ECO:0007669"/>
    <property type="project" value="InterPro"/>
</dbReference>
<dbReference type="Gene3D" id="1.10.10.10">
    <property type="entry name" value="Winged helix-like DNA-binding domain superfamily/Winged helix DNA-binding domain"/>
    <property type="match status" value="1"/>
</dbReference>